<evidence type="ECO:0000313" key="4">
    <source>
        <dbReference type="Proteomes" id="UP000054845"/>
    </source>
</evidence>
<dbReference type="PANTHER" id="PTHR30344">
    <property type="entry name" value="6-PHOSPHOGLUCONOLACTONASE-RELATED"/>
    <property type="match status" value="1"/>
</dbReference>
<dbReference type="Pfam" id="PF10282">
    <property type="entry name" value="Lactonase"/>
    <property type="match status" value="1"/>
</dbReference>
<feature type="region of interest" description="Disordered" evidence="2">
    <location>
        <begin position="69"/>
        <end position="88"/>
    </location>
</feature>
<reference evidence="3 4" key="1">
    <citation type="submission" date="2014-09" db="EMBL/GenBank/DDBJ databases">
        <authorList>
            <person name="Magalhaes I.L.F."/>
            <person name="Oliveira U."/>
            <person name="Santos F.R."/>
            <person name="Vidigal T.H.D.A."/>
            <person name="Brescovit A.D."/>
            <person name="Santos A.J."/>
        </authorList>
    </citation>
    <scope>NUCLEOTIDE SEQUENCE [LARGE SCALE GENOMIC DNA]</scope>
</reference>
<evidence type="ECO:0000313" key="3">
    <source>
        <dbReference type="EMBL" id="CEH18091.1"/>
    </source>
</evidence>
<dbReference type="InterPro" id="IPR019405">
    <property type="entry name" value="Lactonase_7-beta_prop"/>
</dbReference>
<dbReference type="InterPro" id="IPR015943">
    <property type="entry name" value="WD40/YVTN_repeat-like_dom_sf"/>
</dbReference>
<accession>A0A0P1BQH6</accession>
<dbReference type="PANTHER" id="PTHR30344:SF4">
    <property type="entry name" value="CYCLASE, PUTATIVE (AFU_ORTHOLOGUE AFUA_6G11580)-RELATED"/>
    <property type="match status" value="1"/>
</dbReference>
<dbReference type="Gene3D" id="2.130.10.10">
    <property type="entry name" value="YVTN repeat-like/Quinoprotein amine dehydrogenase"/>
    <property type="match status" value="1"/>
</dbReference>
<dbReference type="AlphaFoldDB" id="A0A0P1BQH6"/>
<dbReference type="GO" id="GO:0017057">
    <property type="term" value="F:6-phosphogluconolactonase activity"/>
    <property type="evidence" value="ECO:0007669"/>
    <property type="project" value="TreeGrafter"/>
</dbReference>
<dbReference type="OrthoDB" id="1715191at2759"/>
<feature type="compositionally biased region" description="Acidic residues" evidence="2">
    <location>
        <begin position="486"/>
        <end position="498"/>
    </location>
</feature>
<organism evidence="3 4">
    <name type="scientific">Ceraceosorus bombacis</name>
    <dbReference type="NCBI Taxonomy" id="401625"/>
    <lineage>
        <taxon>Eukaryota</taxon>
        <taxon>Fungi</taxon>
        <taxon>Dikarya</taxon>
        <taxon>Basidiomycota</taxon>
        <taxon>Ustilaginomycotina</taxon>
        <taxon>Exobasidiomycetes</taxon>
        <taxon>Ceraceosorales</taxon>
        <taxon>Ceraceosoraceae</taxon>
        <taxon>Ceraceosorus</taxon>
    </lineage>
</organism>
<evidence type="ECO:0000256" key="1">
    <source>
        <dbReference type="ARBA" id="ARBA00005564"/>
    </source>
</evidence>
<feature type="compositionally biased region" description="Polar residues" evidence="2">
    <location>
        <begin position="476"/>
        <end position="485"/>
    </location>
</feature>
<evidence type="ECO:0000256" key="2">
    <source>
        <dbReference type="SAM" id="MobiDB-lite"/>
    </source>
</evidence>
<protein>
    <submittedName>
        <fullName evidence="3">Uncharacterized protein</fullName>
    </submittedName>
</protein>
<dbReference type="SUPFAM" id="SSF75011">
    <property type="entry name" value="3-carboxy-cis,cis-mucoante lactonizing enzyme"/>
    <property type="match status" value="1"/>
</dbReference>
<sequence length="548" mass="58495">MSQNSSSSSASGPVASSNIALYSSVTPEQPQCPRTRHILSGTFNTPHLHLLRFDTLTRALTLVHQISSNSSSSVSPSFSSSTATSPHAHVPEGAIQAKGPHQFLALGKSIGSVGTCDAYAGPGPSNRVAAQKSRPNRVYATTWALKPELSAWEIRWDGEAQSESKRRGVDAGIGAADPLVRFINSVPITATSSYVSVQPPPFYSLTSPSYAHTECGASSRYLYSAGGPSGEVHKLNEDGSIASKVQEVVFLAEGKEALKSADKTRKALRYGAHSVDFSPDSTRAYVADLGRNSILVYSVNPNSGMLDEVVDEVRAFEEGDGPRHVIPSPDGKWIASVTEHTSYVDIFAVPAAKEGKIFHVQRADILPSGSDRSAYRGDTLRLSPSGRALLATTRGKTSSVRGYVRAWSWDSTGSQVEELGAAGPLGEVLHTYSTPTSGGKANAIEWAPSYSSSLAVHRHAPFPTVQGSSSSPISSAQFREQQNSETQEDQEEDWAVLTDDEEGHVLVLRWTGKDLEEVSRVTLRGAYGGEAGKEEGQQVGASHAIWLS</sequence>
<keyword evidence="4" id="KW-1185">Reference proteome</keyword>
<dbReference type="Proteomes" id="UP000054845">
    <property type="component" value="Unassembled WGS sequence"/>
</dbReference>
<dbReference type="EMBL" id="CCYA01000269">
    <property type="protein sequence ID" value="CEH18091.1"/>
    <property type="molecule type" value="Genomic_DNA"/>
</dbReference>
<dbReference type="InterPro" id="IPR050282">
    <property type="entry name" value="Cycloisomerase_2"/>
</dbReference>
<comment type="similarity">
    <text evidence="1">Belongs to the cycloisomerase 2 family.</text>
</comment>
<feature type="region of interest" description="Disordered" evidence="2">
    <location>
        <begin position="462"/>
        <end position="498"/>
    </location>
</feature>
<name>A0A0P1BQH6_9BASI</name>
<proteinExistence type="inferred from homology"/>